<evidence type="ECO:0000256" key="1">
    <source>
        <dbReference type="ARBA" id="ARBA00000548"/>
    </source>
</evidence>
<dbReference type="GO" id="GO:0004556">
    <property type="term" value="F:alpha-amylase activity"/>
    <property type="evidence" value="ECO:0007669"/>
    <property type="project" value="UniProtKB-UniRule"/>
</dbReference>
<dbReference type="Proteomes" id="UP000006238">
    <property type="component" value="Unassembled WGS sequence"/>
</dbReference>
<keyword evidence="6" id="KW-0479">Metal-binding</keyword>
<dbReference type="InterPro" id="IPR017853">
    <property type="entry name" value="GH"/>
</dbReference>
<dbReference type="Gene3D" id="3.20.20.80">
    <property type="entry name" value="Glycosidases"/>
    <property type="match status" value="1"/>
</dbReference>
<dbReference type="SUPFAM" id="SSF51445">
    <property type="entry name" value="(Trans)glycosidases"/>
    <property type="match status" value="1"/>
</dbReference>
<evidence type="ECO:0000313" key="17">
    <source>
        <dbReference type="EMBL" id="EFF68324.1"/>
    </source>
</evidence>
<dbReference type="SMART" id="SM00642">
    <property type="entry name" value="Aamy"/>
    <property type="match status" value="1"/>
</dbReference>
<dbReference type="Gene3D" id="2.60.40.1180">
    <property type="entry name" value="Golgi alpha-mannosidase II"/>
    <property type="match status" value="1"/>
</dbReference>
<accession>D4S0H6</accession>
<evidence type="ECO:0000256" key="8">
    <source>
        <dbReference type="ARBA" id="ARBA00022837"/>
    </source>
</evidence>
<dbReference type="EMBL" id="ABWN01000030">
    <property type="protein sequence ID" value="EFF68324.1"/>
    <property type="molecule type" value="Genomic_DNA"/>
</dbReference>
<comment type="similarity">
    <text evidence="3 11">Belongs to the glycosyl hydrolase 13 family.</text>
</comment>
<dbReference type="HOGENOM" id="CLU_013336_4_1_9"/>
<organism evidence="17 18">
    <name type="scientific">Eshraghiella crossota DSM 2876</name>
    <dbReference type="NCBI Taxonomy" id="511680"/>
    <lineage>
        <taxon>Bacteria</taxon>
        <taxon>Bacillati</taxon>
        <taxon>Bacillota</taxon>
        <taxon>Clostridia</taxon>
        <taxon>Lachnospirales</taxon>
        <taxon>Lachnospiraceae</taxon>
        <taxon>Eshraghiella</taxon>
    </lineage>
</organism>
<dbReference type="Gene3D" id="2.60.40.10">
    <property type="entry name" value="Immunoglobulins"/>
    <property type="match status" value="1"/>
</dbReference>
<dbReference type="InterPro" id="IPR031319">
    <property type="entry name" value="A-amylase_C"/>
</dbReference>
<dbReference type="InterPro" id="IPR031965">
    <property type="entry name" value="CBM26"/>
</dbReference>
<dbReference type="SUPFAM" id="SSF51011">
    <property type="entry name" value="Glycosyl hydrolase domain"/>
    <property type="match status" value="1"/>
</dbReference>
<dbReference type="GeneID" id="98918179"/>
<comment type="caution">
    <text evidence="17">The sequence shown here is derived from an EMBL/GenBank/DDBJ whole genome shotgun (WGS) entry which is preliminary data.</text>
</comment>
<evidence type="ECO:0000256" key="6">
    <source>
        <dbReference type="ARBA" id="ARBA00022723"/>
    </source>
</evidence>
<keyword evidence="7 12" id="KW-0378">Hydrolase</keyword>
<comment type="catalytic activity">
    <reaction evidence="1 12">
        <text>Endohydrolysis of (1-&gt;4)-alpha-D-glucosidic linkages in polysaccharides containing three or more (1-&gt;4)-alpha-linked D-glucose units.</text>
        <dbReference type="EC" id="3.2.1.1"/>
    </reaction>
</comment>
<feature type="signal peptide" evidence="14">
    <location>
        <begin position="1"/>
        <end position="22"/>
    </location>
</feature>
<feature type="region of interest" description="Disordered" evidence="13">
    <location>
        <begin position="24"/>
        <end position="69"/>
    </location>
</feature>
<evidence type="ECO:0000256" key="2">
    <source>
        <dbReference type="ARBA" id="ARBA00001913"/>
    </source>
</evidence>
<dbReference type="InterPro" id="IPR013783">
    <property type="entry name" value="Ig-like_fold"/>
</dbReference>
<dbReference type="GO" id="GO:0046872">
    <property type="term" value="F:metal ion binding"/>
    <property type="evidence" value="ECO:0007669"/>
    <property type="project" value="UniProtKB-KW"/>
</dbReference>
<feature type="compositionally biased region" description="Polar residues" evidence="13">
    <location>
        <begin position="32"/>
        <end position="45"/>
    </location>
</feature>
<dbReference type="RefSeq" id="WP_005603278.1">
    <property type="nucleotide sequence ID" value="NZ_GG663524.1"/>
</dbReference>
<dbReference type="InterPro" id="IPR006046">
    <property type="entry name" value="Alpha_amylase"/>
</dbReference>
<evidence type="ECO:0000256" key="14">
    <source>
        <dbReference type="SAM" id="SignalP"/>
    </source>
</evidence>
<sequence>MIKLKKLSAIALAAVMAASALTGCGSKKDKSTVTTTPTDLSDEQPTTVDTSKETSSDTKDDSNSEKSFGLTQKTADGTILQCFSWSFNTIKDSLEDIALAGYSTIQTSPVNACYNGGDAGTDLNGSGKWYYHYQPTDWTIGNYQLGTKEEFKSMCEEADKYGIKVIVDVVPNHTTKSTEALGEGLLNAVGGIDNLYHKKGKDEVSNYKDRGECTHQAVGGLFDVNTENIAFQNYFINYMNECIACGADGFRFDTAKHIGLPDDPVEDSSMPNTFWTNVLSKLDNKDNLFIYGEVLQDGGDRIADYIDTLGAATASSYGYTVRGALQTGNLDVRNLTNYGIGNAKPNIVTWVESHDNYTGDDATYSKITNEDIVLGWTVLTAQKTGTPLFFSRPYNASSDLMWGTFNKIGMSGDYLYKNSAITAANRFRNAMAGEEQNIFNPSDSTSVIFIERGKKGLAIVNASIKPYEFNVETSLADGEYKDRVSGNTYTVKDGKISGTIENKSTIILYNDGYLELAPAAIVKVDDSVTGSYNTDSIEVKLHVENATEGEYSVDGASPVAYKDNDTITIGAGKNSQETTTLKLTAVNEAGNKTAMTYIFRKQATLTGSIEVTFVKPDSWGDKVYAYVYDETTEAPTVIENAAWPGVEMEHVEGNKYRYTFEKNWEGYEPLIIFNDSNNQSNEAMEPGENVINGKEYTCN</sequence>
<evidence type="ECO:0000256" key="7">
    <source>
        <dbReference type="ARBA" id="ARBA00022801"/>
    </source>
</evidence>
<evidence type="ECO:0000256" key="10">
    <source>
        <dbReference type="ARBA" id="ARBA00023295"/>
    </source>
</evidence>
<keyword evidence="18" id="KW-1185">Reference proteome</keyword>
<evidence type="ECO:0000256" key="5">
    <source>
        <dbReference type="ARBA" id="ARBA00017303"/>
    </source>
</evidence>
<name>D4S0H6_9FIRM</name>
<dbReference type="EC" id="3.2.1.1" evidence="4 12"/>
<dbReference type="SMART" id="SM00632">
    <property type="entry name" value="Aamy_C"/>
    <property type="match status" value="1"/>
</dbReference>
<evidence type="ECO:0000256" key="3">
    <source>
        <dbReference type="ARBA" id="ARBA00008061"/>
    </source>
</evidence>
<dbReference type="CDD" id="cd11315">
    <property type="entry name" value="AmyAc_bac1_AmyA"/>
    <property type="match status" value="1"/>
</dbReference>
<feature type="domain" description="Glycosyl hydrolase family 13 catalytic" evidence="16">
    <location>
        <begin position="77"/>
        <end position="428"/>
    </location>
</feature>
<gene>
    <name evidence="17" type="ORF">BUTYVIB_01595</name>
</gene>
<protein>
    <recommendedName>
        <fullName evidence="5 12">Alpha-amylase</fullName>
        <ecNumber evidence="4 12">3.2.1.1</ecNumber>
    </recommendedName>
</protein>
<evidence type="ECO:0000259" key="16">
    <source>
        <dbReference type="SMART" id="SM00642"/>
    </source>
</evidence>
<dbReference type="Pfam" id="PF16738">
    <property type="entry name" value="CBM26"/>
    <property type="match status" value="1"/>
</dbReference>
<dbReference type="Pfam" id="PF00128">
    <property type="entry name" value="Alpha-amylase"/>
    <property type="match status" value="1"/>
</dbReference>
<dbReference type="InterPro" id="IPR013780">
    <property type="entry name" value="Glyco_hydro_b"/>
</dbReference>
<dbReference type="GO" id="GO:0005975">
    <property type="term" value="P:carbohydrate metabolic process"/>
    <property type="evidence" value="ECO:0007669"/>
    <property type="project" value="InterPro"/>
</dbReference>
<evidence type="ECO:0000256" key="4">
    <source>
        <dbReference type="ARBA" id="ARBA00012595"/>
    </source>
</evidence>
<evidence type="ECO:0000259" key="15">
    <source>
        <dbReference type="SMART" id="SM00632"/>
    </source>
</evidence>
<dbReference type="PANTHER" id="PTHR43447">
    <property type="entry name" value="ALPHA-AMYLASE"/>
    <property type="match status" value="1"/>
</dbReference>
<feature type="chain" id="PRO_5039617847" description="Alpha-amylase" evidence="14">
    <location>
        <begin position="23"/>
        <end position="699"/>
    </location>
</feature>
<dbReference type="eggNOG" id="COG0366">
    <property type="taxonomic scope" value="Bacteria"/>
</dbReference>
<proteinExistence type="inferred from homology"/>
<dbReference type="PRINTS" id="PR00110">
    <property type="entry name" value="ALPHAAMYLASE"/>
</dbReference>
<evidence type="ECO:0000256" key="12">
    <source>
        <dbReference type="RuleBase" id="RU361134"/>
    </source>
</evidence>
<dbReference type="PROSITE" id="PS51257">
    <property type="entry name" value="PROKAR_LIPOPROTEIN"/>
    <property type="match status" value="1"/>
</dbReference>
<feature type="domain" description="Alpha-amylase C-terminal" evidence="15">
    <location>
        <begin position="438"/>
        <end position="513"/>
    </location>
</feature>
<keyword evidence="10 12" id="KW-0326">Glycosidase</keyword>
<comment type="cofactor">
    <cofactor evidence="2">
        <name>Ca(2+)</name>
        <dbReference type="ChEBI" id="CHEBI:29108"/>
    </cofactor>
</comment>
<dbReference type="InterPro" id="IPR006047">
    <property type="entry name" value="GH13_cat_dom"/>
</dbReference>
<keyword evidence="8" id="KW-0106">Calcium</keyword>
<dbReference type="AlphaFoldDB" id="D4S0H6"/>
<evidence type="ECO:0000256" key="11">
    <source>
        <dbReference type="RuleBase" id="RU003615"/>
    </source>
</evidence>
<feature type="compositionally biased region" description="Basic and acidic residues" evidence="13">
    <location>
        <begin position="50"/>
        <end position="64"/>
    </location>
</feature>
<keyword evidence="9 12" id="KW-0119">Carbohydrate metabolism</keyword>
<keyword evidence="14" id="KW-0732">Signal</keyword>
<dbReference type="STRING" id="45851.BHV86_09785"/>
<evidence type="ECO:0000256" key="9">
    <source>
        <dbReference type="ARBA" id="ARBA00023277"/>
    </source>
</evidence>
<evidence type="ECO:0000256" key="13">
    <source>
        <dbReference type="SAM" id="MobiDB-lite"/>
    </source>
</evidence>
<reference evidence="17 18" key="1">
    <citation type="submission" date="2010-02" db="EMBL/GenBank/DDBJ databases">
        <authorList>
            <person name="Weinstock G."/>
            <person name="Sodergren E."/>
            <person name="Clifton S."/>
            <person name="Fulton L."/>
            <person name="Fulton B."/>
            <person name="Courtney L."/>
            <person name="Fronick C."/>
            <person name="Harrison M."/>
            <person name="Strong C."/>
            <person name="Farmer C."/>
            <person name="Delahaunty K."/>
            <person name="Markovic C."/>
            <person name="Hall O."/>
            <person name="Minx P."/>
            <person name="Tomlinson C."/>
            <person name="Mitreva M."/>
            <person name="Nelson J."/>
            <person name="Hou S."/>
            <person name="Wollam A."/>
            <person name="Pepin K.H."/>
            <person name="Johnson M."/>
            <person name="Bhonagiri V."/>
            <person name="Zhang X."/>
            <person name="Suruliraj S."/>
            <person name="Warren W."/>
            <person name="Chinwalla A."/>
            <person name="Mardis E.R."/>
            <person name="Wilson R.K."/>
        </authorList>
    </citation>
    <scope>NUCLEOTIDE SEQUENCE [LARGE SCALE GENOMIC DNA]</scope>
    <source>
        <strain evidence="17 18">DSM 2876</strain>
    </source>
</reference>
<evidence type="ECO:0000313" key="18">
    <source>
        <dbReference type="Proteomes" id="UP000006238"/>
    </source>
</evidence>